<dbReference type="FunCoup" id="T1HV44">
    <property type="interactions" value="369"/>
</dbReference>
<dbReference type="InterPro" id="IPR031157">
    <property type="entry name" value="G_TR_CS"/>
</dbReference>
<sequence>VTMQLNRQIYIISRRLTHTLSEQASKIRNIALLAHIDAGKTTTTERLLYYSGKISQMGEVHYGNTVTDFMELERTKGITIASAFVTLPWKKHMINLVDTPGHIDFTMEVEQSLKVIDSAVIILDASAGVEAQTLTVYNQLANRDLPALFYVNKMDRKDADFNHCLSTIENKLAVKALPLHLPLYDIGQLGHIELVSMEQVLWTMNSETYSRTPLPEAHERYLDALSARLELVDVVSSIDDHLANIVLEQGSLESVGQDDLRSAIGRITVSREACPVICGSSYKNIGIESLLDAIVQYLPTPLQSAERHLSELSGSLLLARCFKIIHDKQRGAVALFRIYSGQLSKSQKVYNICQNRTEQIGRLLRVFANDMEDVQSETCGHFVAATGLKEIMSGDMICSTANELKQLKAQLALKLKTAEDIVTETILRNSSVVPEPVFFCSAEPQSQASLRWQTELDKALKELQKEDPSIRVDFDEDSGQTVLAGMGELHLQIVREKLLSNYGIQVDLGPIQIAYKERLLTPLKETMILRNSAGGQEHSVTVTVSLQNGERKEIMSLDTSGDSAENLSKITPKQIYALKSGIKTALKHGPLYSCQVVNVHAVVHWLVAKKSTPESVIVAATAQCVSKILQQSGTQLLEPFMLLNIRVPEMYLKSVMMDLSKRRALELNVDNSGSIKEIYCEAPLAELMGYANYLRTITSGTGTFVM</sequence>
<dbReference type="InterPro" id="IPR041095">
    <property type="entry name" value="EFG_II"/>
</dbReference>
<dbReference type="InterPro" id="IPR005225">
    <property type="entry name" value="Small_GTP-bd"/>
</dbReference>
<dbReference type="Gene3D" id="3.30.70.240">
    <property type="match status" value="1"/>
</dbReference>
<accession>T1HV44</accession>
<dbReference type="AlphaFoldDB" id="T1HV44"/>
<dbReference type="InterPro" id="IPR000640">
    <property type="entry name" value="EFG_V-like"/>
</dbReference>
<keyword evidence="4" id="KW-0342">GTP-binding</keyword>
<dbReference type="Pfam" id="PF14492">
    <property type="entry name" value="EFG_III"/>
    <property type="match status" value="1"/>
</dbReference>
<dbReference type="InterPro" id="IPR027417">
    <property type="entry name" value="P-loop_NTPase"/>
</dbReference>
<dbReference type="InterPro" id="IPR014721">
    <property type="entry name" value="Ribsml_uS5_D2-typ_fold_subgr"/>
</dbReference>
<dbReference type="InterPro" id="IPR035649">
    <property type="entry name" value="EFG_V"/>
</dbReference>
<organism evidence="5 6">
    <name type="scientific">Rhodnius prolixus</name>
    <name type="common">Triatomid bug</name>
    <dbReference type="NCBI Taxonomy" id="13249"/>
    <lineage>
        <taxon>Eukaryota</taxon>
        <taxon>Metazoa</taxon>
        <taxon>Ecdysozoa</taxon>
        <taxon>Arthropoda</taxon>
        <taxon>Hexapoda</taxon>
        <taxon>Insecta</taxon>
        <taxon>Pterygota</taxon>
        <taxon>Neoptera</taxon>
        <taxon>Paraneoptera</taxon>
        <taxon>Hemiptera</taxon>
        <taxon>Heteroptera</taxon>
        <taxon>Panheteroptera</taxon>
        <taxon>Cimicomorpha</taxon>
        <taxon>Reduviidae</taxon>
        <taxon>Triatominae</taxon>
        <taxon>Rhodnius</taxon>
    </lineage>
</organism>
<dbReference type="HOGENOM" id="CLU_002794_4_1_1"/>
<dbReference type="SUPFAM" id="SSF54980">
    <property type="entry name" value="EF-G C-terminal domain-like"/>
    <property type="match status" value="2"/>
</dbReference>
<evidence type="ECO:0000256" key="4">
    <source>
        <dbReference type="ARBA" id="ARBA00023134"/>
    </source>
</evidence>
<dbReference type="GO" id="GO:0005525">
    <property type="term" value="F:GTP binding"/>
    <property type="evidence" value="ECO:0007669"/>
    <property type="project" value="UniProtKB-KW"/>
</dbReference>
<dbReference type="InterPro" id="IPR020568">
    <property type="entry name" value="Ribosomal_Su5_D2-typ_SF"/>
</dbReference>
<dbReference type="VEuPathDB" id="VectorBase:RPRC007914"/>
<dbReference type="InterPro" id="IPR004161">
    <property type="entry name" value="EFTu-like_2"/>
</dbReference>
<dbReference type="Pfam" id="PF03144">
    <property type="entry name" value="GTP_EFTU_D2"/>
    <property type="match status" value="1"/>
</dbReference>
<dbReference type="GO" id="GO:0032543">
    <property type="term" value="P:mitochondrial translation"/>
    <property type="evidence" value="ECO:0007669"/>
    <property type="project" value="TreeGrafter"/>
</dbReference>
<dbReference type="OMA" id="GPQFTFP"/>
<dbReference type="GO" id="GO:0005759">
    <property type="term" value="C:mitochondrial matrix"/>
    <property type="evidence" value="ECO:0007669"/>
    <property type="project" value="UniProtKB-ARBA"/>
</dbReference>
<dbReference type="SUPFAM" id="SSF54211">
    <property type="entry name" value="Ribosomal protein S5 domain 2-like"/>
    <property type="match status" value="1"/>
</dbReference>
<dbReference type="STRING" id="13249.T1HV44"/>
<dbReference type="SMART" id="SM00838">
    <property type="entry name" value="EFG_C"/>
    <property type="match status" value="1"/>
</dbReference>
<dbReference type="eggNOG" id="KOG0464">
    <property type="taxonomic scope" value="Eukaryota"/>
</dbReference>
<dbReference type="CDD" id="cd16262">
    <property type="entry name" value="EFG_III"/>
    <property type="match status" value="1"/>
</dbReference>
<dbReference type="InterPro" id="IPR000795">
    <property type="entry name" value="T_Tr_GTP-bd_dom"/>
</dbReference>
<dbReference type="FunFam" id="3.40.50.300:FF:000514">
    <property type="entry name" value="Ribosome-releasing factor 2, mitochondrial"/>
    <property type="match status" value="1"/>
</dbReference>
<keyword evidence="6" id="KW-1185">Reference proteome</keyword>
<dbReference type="GO" id="GO:0003924">
    <property type="term" value="F:GTPase activity"/>
    <property type="evidence" value="ECO:0007669"/>
    <property type="project" value="InterPro"/>
</dbReference>
<evidence type="ECO:0000313" key="6">
    <source>
        <dbReference type="Proteomes" id="UP000015103"/>
    </source>
</evidence>
<dbReference type="Pfam" id="PF00009">
    <property type="entry name" value="GTP_EFTU"/>
    <property type="match status" value="1"/>
</dbReference>
<evidence type="ECO:0000256" key="1">
    <source>
        <dbReference type="ARBA" id="ARBA00022741"/>
    </source>
</evidence>
<proteinExistence type="predicted"/>
<dbReference type="Gene3D" id="3.40.50.300">
    <property type="entry name" value="P-loop containing nucleotide triphosphate hydrolases"/>
    <property type="match status" value="1"/>
</dbReference>
<dbReference type="PROSITE" id="PS00301">
    <property type="entry name" value="G_TR_1"/>
    <property type="match status" value="1"/>
</dbReference>
<dbReference type="PRINTS" id="PR00315">
    <property type="entry name" value="ELONGATNFCT"/>
</dbReference>
<evidence type="ECO:0000313" key="5">
    <source>
        <dbReference type="EnsemblMetazoa" id="RPRC007914-PA"/>
    </source>
</evidence>
<evidence type="ECO:0000256" key="3">
    <source>
        <dbReference type="ARBA" id="ARBA00023128"/>
    </source>
</evidence>
<keyword evidence="3" id="KW-0496">Mitochondrion</keyword>
<dbReference type="GO" id="GO:0032790">
    <property type="term" value="P:ribosome disassembly"/>
    <property type="evidence" value="ECO:0007669"/>
    <property type="project" value="TreeGrafter"/>
</dbReference>
<evidence type="ECO:0000256" key="2">
    <source>
        <dbReference type="ARBA" id="ARBA00022917"/>
    </source>
</evidence>
<dbReference type="Pfam" id="PF00679">
    <property type="entry name" value="EFG_C"/>
    <property type="match status" value="1"/>
</dbReference>
<reference evidence="5" key="1">
    <citation type="submission" date="2015-05" db="UniProtKB">
        <authorList>
            <consortium name="EnsemblMetazoa"/>
        </authorList>
    </citation>
    <scope>IDENTIFICATION</scope>
</reference>
<dbReference type="NCBIfam" id="TIGR00231">
    <property type="entry name" value="small_GTP"/>
    <property type="match status" value="1"/>
</dbReference>
<dbReference type="InterPro" id="IPR009022">
    <property type="entry name" value="EFG_III"/>
</dbReference>
<dbReference type="SUPFAM" id="SSF50447">
    <property type="entry name" value="Translation proteins"/>
    <property type="match status" value="1"/>
</dbReference>
<dbReference type="CDD" id="cd03713">
    <property type="entry name" value="EFG_mtEFG_C"/>
    <property type="match status" value="1"/>
</dbReference>
<protein>
    <submittedName>
        <fullName evidence="5">Tr-type G domain-containing protein</fullName>
    </submittedName>
</protein>
<dbReference type="Gene3D" id="2.40.30.10">
    <property type="entry name" value="Translation factors"/>
    <property type="match status" value="1"/>
</dbReference>
<dbReference type="Gene3D" id="3.30.230.10">
    <property type="match status" value="1"/>
</dbReference>
<dbReference type="EnsemblMetazoa" id="RPRC007914-RA">
    <property type="protein sequence ID" value="RPRC007914-PA"/>
    <property type="gene ID" value="RPRC007914"/>
</dbReference>
<name>T1HV44_RHOPR</name>
<dbReference type="SUPFAM" id="SSF52540">
    <property type="entry name" value="P-loop containing nucleoside triphosphate hydrolases"/>
    <property type="match status" value="1"/>
</dbReference>
<dbReference type="PANTHER" id="PTHR43261">
    <property type="entry name" value="TRANSLATION ELONGATION FACTOR G-RELATED"/>
    <property type="match status" value="1"/>
</dbReference>
<dbReference type="InterPro" id="IPR009000">
    <property type="entry name" value="Transl_B-barrel_sf"/>
</dbReference>
<dbReference type="PROSITE" id="PS51722">
    <property type="entry name" value="G_TR_2"/>
    <property type="match status" value="1"/>
</dbReference>
<dbReference type="Proteomes" id="UP000015103">
    <property type="component" value="Unassembled WGS sequence"/>
</dbReference>
<dbReference type="Gene3D" id="3.30.70.870">
    <property type="entry name" value="Elongation Factor G (Translational Gtpase), domain 3"/>
    <property type="match status" value="1"/>
</dbReference>
<dbReference type="PANTHER" id="PTHR43261:SF1">
    <property type="entry name" value="RIBOSOME-RELEASING FACTOR 2, MITOCHONDRIAL"/>
    <property type="match status" value="1"/>
</dbReference>
<dbReference type="InterPro" id="IPR035647">
    <property type="entry name" value="EFG_III/V"/>
</dbReference>
<dbReference type="EMBL" id="ACPB03009292">
    <property type="status" value="NOT_ANNOTATED_CDS"/>
    <property type="molecule type" value="Genomic_DNA"/>
</dbReference>
<dbReference type="InParanoid" id="T1HV44"/>
<keyword evidence="1" id="KW-0547">Nucleotide-binding</keyword>
<keyword evidence="2" id="KW-0648">Protein biosynthesis</keyword>